<dbReference type="PROSITE" id="PS50089">
    <property type="entry name" value="ZF_RING_2"/>
    <property type="match status" value="1"/>
</dbReference>
<dbReference type="Gene3D" id="3.30.40.10">
    <property type="entry name" value="Zinc/RING finger domain, C3HC4 (zinc finger)"/>
    <property type="match status" value="1"/>
</dbReference>
<feature type="transmembrane region" description="Helical" evidence="5">
    <location>
        <begin position="6"/>
        <end position="23"/>
    </location>
</feature>
<dbReference type="Ensembl" id="ENSSFOT00015080500.1">
    <property type="protein sequence ID" value="ENSSFOP00015072465.1"/>
    <property type="gene ID" value="ENSSFOG00015027962.1"/>
</dbReference>
<dbReference type="InterPro" id="IPR001841">
    <property type="entry name" value="Znf_RING"/>
</dbReference>
<keyword evidence="5" id="KW-1133">Transmembrane helix</keyword>
<keyword evidence="1" id="KW-0479">Metal-binding</keyword>
<gene>
    <name evidence="7" type="primary">LOC114910595</name>
</gene>
<feature type="transmembrane region" description="Helical" evidence="5">
    <location>
        <begin position="277"/>
        <end position="298"/>
    </location>
</feature>
<dbReference type="Proteomes" id="UP000694397">
    <property type="component" value="Chromosome 5"/>
</dbReference>
<reference evidence="7 8" key="1">
    <citation type="submission" date="2019-04" db="EMBL/GenBank/DDBJ databases">
        <authorList>
            <consortium name="Wellcome Sanger Institute Data Sharing"/>
        </authorList>
    </citation>
    <scope>NUCLEOTIDE SEQUENCE [LARGE SCALE GENOMIC DNA]</scope>
</reference>
<evidence type="ECO:0000256" key="5">
    <source>
        <dbReference type="SAM" id="Phobius"/>
    </source>
</evidence>
<dbReference type="InterPro" id="IPR017907">
    <property type="entry name" value="Znf_RING_CS"/>
</dbReference>
<dbReference type="SMART" id="SM00184">
    <property type="entry name" value="RING"/>
    <property type="match status" value="1"/>
</dbReference>
<dbReference type="PANTHER" id="PTHR25465">
    <property type="entry name" value="B-BOX DOMAIN CONTAINING"/>
    <property type="match status" value="1"/>
</dbReference>
<name>A0A8D0CIL6_SCLFO</name>
<feature type="domain" description="RING-type" evidence="6">
    <location>
        <begin position="83"/>
        <end position="122"/>
    </location>
</feature>
<organism evidence="7 8">
    <name type="scientific">Scleropages formosus</name>
    <name type="common">Asian bonytongue</name>
    <name type="synonym">Osteoglossum formosum</name>
    <dbReference type="NCBI Taxonomy" id="113540"/>
    <lineage>
        <taxon>Eukaryota</taxon>
        <taxon>Metazoa</taxon>
        <taxon>Chordata</taxon>
        <taxon>Craniata</taxon>
        <taxon>Vertebrata</taxon>
        <taxon>Euteleostomi</taxon>
        <taxon>Actinopterygii</taxon>
        <taxon>Neopterygii</taxon>
        <taxon>Teleostei</taxon>
        <taxon>Osteoglossocephala</taxon>
        <taxon>Osteoglossomorpha</taxon>
        <taxon>Osteoglossiformes</taxon>
        <taxon>Osteoglossidae</taxon>
        <taxon>Scleropages</taxon>
    </lineage>
</organism>
<dbReference type="InterPro" id="IPR051051">
    <property type="entry name" value="E3_ubiq-ligase_TRIM/RNF"/>
</dbReference>
<dbReference type="AlphaFoldDB" id="A0A8D0CIL6"/>
<keyword evidence="2 4" id="KW-0863">Zinc-finger</keyword>
<evidence type="ECO:0000256" key="2">
    <source>
        <dbReference type="ARBA" id="ARBA00022771"/>
    </source>
</evidence>
<keyword evidence="5" id="KW-0472">Membrane</keyword>
<feature type="transmembrane region" description="Helical" evidence="5">
    <location>
        <begin position="251"/>
        <end position="271"/>
    </location>
</feature>
<dbReference type="InterPro" id="IPR013083">
    <property type="entry name" value="Znf_RING/FYVE/PHD"/>
</dbReference>
<feature type="transmembrane region" description="Helical" evidence="5">
    <location>
        <begin position="219"/>
        <end position="239"/>
    </location>
</feature>
<evidence type="ECO:0000259" key="6">
    <source>
        <dbReference type="PROSITE" id="PS50089"/>
    </source>
</evidence>
<dbReference type="PANTHER" id="PTHR25465:SF73">
    <property type="entry name" value="E3 UBIQUITIN_ISG15 LIGASE TRIM25 ISOFORM X1"/>
    <property type="match status" value="1"/>
</dbReference>
<evidence type="ECO:0000256" key="3">
    <source>
        <dbReference type="ARBA" id="ARBA00022833"/>
    </source>
</evidence>
<dbReference type="PROSITE" id="PS00518">
    <property type="entry name" value="ZF_RING_1"/>
    <property type="match status" value="1"/>
</dbReference>
<proteinExistence type="predicted"/>
<dbReference type="GeneTree" id="ENSGT00940000174975"/>
<keyword evidence="3" id="KW-0862">Zinc</keyword>
<dbReference type="OrthoDB" id="6105938at2759"/>
<evidence type="ECO:0000313" key="8">
    <source>
        <dbReference type="Proteomes" id="UP000694397"/>
    </source>
</evidence>
<dbReference type="GO" id="GO:0008270">
    <property type="term" value="F:zinc ion binding"/>
    <property type="evidence" value="ECO:0007669"/>
    <property type="project" value="UniProtKB-KW"/>
</dbReference>
<keyword evidence="8" id="KW-1185">Reference proteome</keyword>
<keyword evidence="5" id="KW-0812">Transmembrane</keyword>
<accession>A0A8D0CIL6</accession>
<protein>
    <recommendedName>
        <fullName evidence="6">RING-type domain-containing protein</fullName>
    </recommendedName>
</protein>
<sequence length="308" mass="35170">MVMLTTTTTTIVSIVMSFIEIILRRRAVTFEPVPFSPDAQRIAIRTRSRAVGVGVVVGSAGGPQLSRAAPTGAMGDIAQELTCTVCLEIYREPHLLPCGHSFCLQCVRDLWRALDFRCPECRRECRDPGGVRKNHKLANIVDVYRLEQRAGRPRSNVDHTESRVAYWLLLTAVLLLFTAILLKQELEATTEELLDSQLQLMTLQNEDHVVSADLEPVGFGRTVLNFLLSLPHWAMWLLLRPFLMTWDLLRWLLSTVFHVIYLCLWLISTSLTACCELIFNLFNMVVYACGMGYIYSWVLRLLRRRTNR</sequence>
<reference evidence="7" key="2">
    <citation type="submission" date="2025-08" db="UniProtKB">
        <authorList>
            <consortium name="Ensembl"/>
        </authorList>
    </citation>
    <scope>IDENTIFICATION</scope>
</reference>
<dbReference type="SUPFAM" id="SSF57850">
    <property type="entry name" value="RING/U-box"/>
    <property type="match status" value="1"/>
</dbReference>
<evidence type="ECO:0000313" key="7">
    <source>
        <dbReference type="Ensembl" id="ENSSFOP00015072465.1"/>
    </source>
</evidence>
<evidence type="ECO:0000256" key="1">
    <source>
        <dbReference type="ARBA" id="ARBA00022723"/>
    </source>
</evidence>
<feature type="transmembrane region" description="Helical" evidence="5">
    <location>
        <begin position="164"/>
        <end position="182"/>
    </location>
</feature>
<reference evidence="7" key="3">
    <citation type="submission" date="2025-09" db="UniProtKB">
        <authorList>
            <consortium name="Ensembl"/>
        </authorList>
    </citation>
    <scope>IDENTIFICATION</scope>
</reference>
<dbReference type="Pfam" id="PF15227">
    <property type="entry name" value="zf-C3HC4_4"/>
    <property type="match status" value="1"/>
</dbReference>
<evidence type="ECO:0000256" key="4">
    <source>
        <dbReference type="PROSITE-ProRule" id="PRU00175"/>
    </source>
</evidence>